<evidence type="ECO:0000259" key="12">
    <source>
        <dbReference type="Pfam" id="PF03188"/>
    </source>
</evidence>
<evidence type="ECO:0000256" key="5">
    <source>
        <dbReference type="ARBA" id="ARBA00022692"/>
    </source>
</evidence>
<reference evidence="13 14" key="1">
    <citation type="journal article" date="2018" name="Mol. Plant">
        <title>The genome of Artemisia annua provides insight into the evolution of Asteraceae family and artemisinin biosynthesis.</title>
        <authorList>
            <person name="Shen Q."/>
            <person name="Zhang L."/>
            <person name="Liao Z."/>
            <person name="Wang S."/>
            <person name="Yan T."/>
            <person name="Shi P."/>
            <person name="Liu M."/>
            <person name="Fu X."/>
            <person name="Pan Q."/>
            <person name="Wang Y."/>
            <person name="Lv Z."/>
            <person name="Lu X."/>
            <person name="Zhang F."/>
            <person name="Jiang W."/>
            <person name="Ma Y."/>
            <person name="Chen M."/>
            <person name="Hao X."/>
            <person name="Li L."/>
            <person name="Tang Y."/>
            <person name="Lv G."/>
            <person name="Zhou Y."/>
            <person name="Sun X."/>
            <person name="Brodelius P.E."/>
            <person name="Rose J.K.C."/>
            <person name="Tang K."/>
        </authorList>
    </citation>
    <scope>NUCLEOTIDE SEQUENCE [LARGE SCALE GENOMIC DNA]</scope>
    <source>
        <strain evidence="14">cv. Huhao1</strain>
        <tissue evidence="13">Leaf</tissue>
    </source>
</reference>
<dbReference type="OrthoDB" id="907479at2759"/>
<dbReference type="PANTHER" id="PTHR10106">
    <property type="entry name" value="CYTOCHROME B561-RELATED"/>
    <property type="match status" value="1"/>
</dbReference>
<feature type="transmembrane region" description="Helical" evidence="11">
    <location>
        <begin position="98"/>
        <end position="120"/>
    </location>
</feature>
<dbReference type="GO" id="GO:0046872">
    <property type="term" value="F:metal ion binding"/>
    <property type="evidence" value="ECO:0007669"/>
    <property type="project" value="UniProtKB-KW"/>
</dbReference>
<evidence type="ECO:0000256" key="6">
    <source>
        <dbReference type="ARBA" id="ARBA00022723"/>
    </source>
</evidence>
<evidence type="ECO:0000256" key="11">
    <source>
        <dbReference type="SAM" id="Phobius"/>
    </source>
</evidence>
<organism evidence="13 14">
    <name type="scientific">Artemisia annua</name>
    <name type="common">Sweet wormwood</name>
    <dbReference type="NCBI Taxonomy" id="35608"/>
    <lineage>
        <taxon>Eukaryota</taxon>
        <taxon>Viridiplantae</taxon>
        <taxon>Streptophyta</taxon>
        <taxon>Embryophyta</taxon>
        <taxon>Tracheophyta</taxon>
        <taxon>Spermatophyta</taxon>
        <taxon>Magnoliopsida</taxon>
        <taxon>eudicotyledons</taxon>
        <taxon>Gunneridae</taxon>
        <taxon>Pentapetalae</taxon>
        <taxon>asterids</taxon>
        <taxon>campanulids</taxon>
        <taxon>Asterales</taxon>
        <taxon>Asteraceae</taxon>
        <taxon>Asteroideae</taxon>
        <taxon>Anthemideae</taxon>
        <taxon>Artemisiinae</taxon>
        <taxon>Artemisia</taxon>
    </lineage>
</organism>
<keyword evidence="4" id="KW-0349">Heme</keyword>
<evidence type="ECO:0000313" key="14">
    <source>
        <dbReference type="Proteomes" id="UP000245207"/>
    </source>
</evidence>
<keyword evidence="6" id="KW-0479">Metal-binding</keyword>
<keyword evidence="8 11" id="KW-1133">Transmembrane helix</keyword>
<dbReference type="GO" id="GO:0016491">
    <property type="term" value="F:oxidoreductase activity"/>
    <property type="evidence" value="ECO:0007669"/>
    <property type="project" value="InterPro"/>
</dbReference>
<dbReference type="InterPro" id="IPR006593">
    <property type="entry name" value="Cyt_b561/ferric_Rdtase_TM"/>
</dbReference>
<protein>
    <submittedName>
        <fullName evidence="13">Cytochrome b561/ferric reductase transmembrane</fullName>
    </submittedName>
</protein>
<proteinExistence type="predicted"/>
<keyword evidence="9" id="KW-0408">Iron</keyword>
<dbReference type="EMBL" id="PKPP01005959">
    <property type="protein sequence ID" value="PWA58229.1"/>
    <property type="molecule type" value="Genomic_DNA"/>
</dbReference>
<evidence type="ECO:0000256" key="10">
    <source>
        <dbReference type="ARBA" id="ARBA00023136"/>
    </source>
</evidence>
<comment type="cofactor">
    <cofactor evidence="1">
        <name>heme b</name>
        <dbReference type="ChEBI" id="CHEBI:60344"/>
    </cofactor>
</comment>
<dbReference type="PANTHER" id="PTHR10106:SF43">
    <property type="entry name" value="CYTOCHROME B561 FAMILY PROTEIN, EXPRESSED"/>
    <property type="match status" value="1"/>
</dbReference>
<dbReference type="STRING" id="35608.A0A2U1MAF4"/>
<gene>
    <name evidence="13" type="ORF">CTI12_AA402000</name>
</gene>
<evidence type="ECO:0000256" key="1">
    <source>
        <dbReference type="ARBA" id="ARBA00001970"/>
    </source>
</evidence>
<evidence type="ECO:0000256" key="9">
    <source>
        <dbReference type="ARBA" id="ARBA00023004"/>
    </source>
</evidence>
<keyword evidence="14" id="KW-1185">Reference proteome</keyword>
<dbReference type="Gene3D" id="1.20.120.1770">
    <property type="match status" value="1"/>
</dbReference>
<evidence type="ECO:0000313" key="13">
    <source>
        <dbReference type="EMBL" id="PWA58229.1"/>
    </source>
</evidence>
<comment type="subcellular location">
    <subcellularLocation>
        <location evidence="2">Membrane</location>
        <topology evidence="2">Multi-pass membrane protein</topology>
    </subcellularLocation>
</comment>
<comment type="caution">
    <text evidence="13">The sequence shown here is derived from an EMBL/GenBank/DDBJ whole genome shotgun (WGS) entry which is preliminary data.</text>
</comment>
<dbReference type="GO" id="GO:0016020">
    <property type="term" value="C:membrane"/>
    <property type="evidence" value="ECO:0007669"/>
    <property type="project" value="UniProtKB-SubCell"/>
</dbReference>
<dbReference type="AlphaFoldDB" id="A0A2U1MAF4"/>
<dbReference type="Pfam" id="PF03188">
    <property type="entry name" value="Cytochrom_B561"/>
    <property type="match status" value="1"/>
</dbReference>
<evidence type="ECO:0000256" key="8">
    <source>
        <dbReference type="ARBA" id="ARBA00022989"/>
    </source>
</evidence>
<keyword evidence="7" id="KW-0249">Electron transport</keyword>
<evidence type="ECO:0000256" key="7">
    <source>
        <dbReference type="ARBA" id="ARBA00022982"/>
    </source>
</evidence>
<keyword evidence="3" id="KW-0813">Transport</keyword>
<keyword evidence="5 11" id="KW-0812">Transmembrane</keyword>
<feature type="domain" description="Cytochrome b561" evidence="12">
    <location>
        <begin position="10"/>
        <end position="126"/>
    </location>
</feature>
<evidence type="ECO:0000256" key="2">
    <source>
        <dbReference type="ARBA" id="ARBA00004141"/>
    </source>
</evidence>
<dbReference type="Proteomes" id="UP000245207">
    <property type="component" value="Unassembled WGS sequence"/>
</dbReference>
<accession>A0A2U1MAF4</accession>
<sequence>MSACQLNQLVMAFESAIVVNKSIRVRTQKLAHLISHFIALVGTLRVYKAFKFHLVKIYGENLNWNYNTITNLINLKWLLARFFCWYMDAESARRARMAPWHVFFGLGIFFMTILTAETGFRMKFHFLNNLQRGKEEESVLIIHCIGMLISQLGIAVGLTIILPWII</sequence>
<keyword evidence="10 11" id="KW-0472">Membrane</keyword>
<name>A0A2U1MAF4_ARTAN</name>
<feature type="transmembrane region" description="Helical" evidence="11">
    <location>
        <begin position="68"/>
        <end position="86"/>
    </location>
</feature>
<feature type="transmembrane region" description="Helical" evidence="11">
    <location>
        <begin position="140"/>
        <end position="165"/>
    </location>
</feature>
<evidence type="ECO:0000256" key="3">
    <source>
        <dbReference type="ARBA" id="ARBA00022448"/>
    </source>
</evidence>
<evidence type="ECO:0000256" key="4">
    <source>
        <dbReference type="ARBA" id="ARBA00022617"/>
    </source>
</evidence>
<dbReference type="InterPro" id="IPR043205">
    <property type="entry name" value="CYB561/CYBRD1-like"/>
</dbReference>
<feature type="transmembrane region" description="Helical" evidence="11">
    <location>
        <begin position="30"/>
        <end position="48"/>
    </location>
</feature>